<feature type="region of interest" description="Disordered" evidence="1">
    <location>
        <begin position="147"/>
        <end position="252"/>
    </location>
</feature>
<keyword evidence="3" id="KW-0732">Signal</keyword>
<feature type="signal peptide" evidence="3">
    <location>
        <begin position="1"/>
        <end position="20"/>
    </location>
</feature>
<dbReference type="AlphaFoldDB" id="A0A8H5B3X1"/>
<dbReference type="OrthoDB" id="3069832at2759"/>
<sequence>MRLFTPSLLLLAWSPWSVLGDIAVAVQTNGGVLKPGQVLNYVVSASPIPPGTLGMVLIGVSAPGETGGRVFWPWSLTMSSSPKQGAITIPSGVPPKFYTVDVHANTSVYSPLLASSNAFEIVSNAPPTTQVTTSVVQSTKQTTIVTTQQTVIQQPAPPSPQPQPDPTSQNPVVTKPVTTQDPPNAPSSNAPSNTNSGSTTGQTGSTGSSQTPSQTASSATTDPAPTPSADTSLDVPPTTNEKKKSSPIGPAVGGAVGGILVILLLFFLWRRYNKKKHERLALDEMAESNSRYRDAEGAATPATSPFANTFREFQPNRGNTAVSPFLLDSERSPPATSPEPTMSSKYREAYGGGAGHSGQTHHQNTSFGASTGYFESTSGTGGTSEQLRSERERVLGEISALRSRGGQPGSSAYAQSSVSAGSSGGRDAADEEMRNRLDMLTQHVARLENALEQAVHVYEAPPTYHQAPSQAVSQRG</sequence>
<keyword evidence="2" id="KW-0472">Membrane</keyword>
<proteinExistence type="predicted"/>
<feature type="chain" id="PRO_5034655574" evidence="3">
    <location>
        <begin position="21"/>
        <end position="476"/>
    </location>
</feature>
<feature type="compositionally biased region" description="Low complexity" evidence="1">
    <location>
        <begin position="180"/>
        <end position="232"/>
    </location>
</feature>
<feature type="compositionally biased region" description="Pro residues" evidence="1">
    <location>
        <begin position="155"/>
        <end position="165"/>
    </location>
</feature>
<evidence type="ECO:0000256" key="2">
    <source>
        <dbReference type="SAM" id="Phobius"/>
    </source>
</evidence>
<feature type="compositionally biased region" description="Low complexity" evidence="1">
    <location>
        <begin position="409"/>
        <end position="421"/>
    </location>
</feature>
<comment type="caution">
    <text evidence="4">The sequence shown here is derived from an EMBL/GenBank/DDBJ whole genome shotgun (WGS) entry which is preliminary data.</text>
</comment>
<evidence type="ECO:0000256" key="1">
    <source>
        <dbReference type="SAM" id="MobiDB-lite"/>
    </source>
</evidence>
<evidence type="ECO:0000313" key="4">
    <source>
        <dbReference type="EMBL" id="KAF5316279.1"/>
    </source>
</evidence>
<keyword evidence="2" id="KW-0812">Transmembrane</keyword>
<keyword evidence="2" id="KW-1133">Transmembrane helix</keyword>
<feature type="transmembrane region" description="Helical" evidence="2">
    <location>
        <begin position="248"/>
        <end position="269"/>
    </location>
</feature>
<evidence type="ECO:0000313" key="5">
    <source>
        <dbReference type="Proteomes" id="UP000567179"/>
    </source>
</evidence>
<gene>
    <name evidence="4" type="ORF">D9619_006819</name>
</gene>
<keyword evidence="5" id="KW-1185">Reference proteome</keyword>
<protein>
    <submittedName>
        <fullName evidence="4">Uncharacterized protein</fullName>
    </submittedName>
</protein>
<feature type="region of interest" description="Disordered" evidence="1">
    <location>
        <begin position="313"/>
        <end position="434"/>
    </location>
</feature>
<organism evidence="4 5">
    <name type="scientific">Psilocybe cf. subviscida</name>
    <dbReference type="NCBI Taxonomy" id="2480587"/>
    <lineage>
        <taxon>Eukaryota</taxon>
        <taxon>Fungi</taxon>
        <taxon>Dikarya</taxon>
        <taxon>Basidiomycota</taxon>
        <taxon>Agaricomycotina</taxon>
        <taxon>Agaricomycetes</taxon>
        <taxon>Agaricomycetidae</taxon>
        <taxon>Agaricales</taxon>
        <taxon>Agaricineae</taxon>
        <taxon>Strophariaceae</taxon>
        <taxon>Psilocybe</taxon>
    </lineage>
</organism>
<evidence type="ECO:0000256" key="3">
    <source>
        <dbReference type="SAM" id="SignalP"/>
    </source>
</evidence>
<accession>A0A8H5B3X1</accession>
<feature type="compositionally biased region" description="Polar residues" evidence="1">
    <location>
        <begin position="357"/>
        <end position="386"/>
    </location>
</feature>
<reference evidence="4 5" key="1">
    <citation type="journal article" date="2020" name="ISME J.">
        <title>Uncovering the hidden diversity of litter-decomposition mechanisms in mushroom-forming fungi.</title>
        <authorList>
            <person name="Floudas D."/>
            <person name="Bentzer J."/>
            <person name="Ahren D."/>
            <person name="Johansson T."/>
            <person name="Persson P."/>
            <person name="Tunlid A."/>
        </authorList>
    </citation>
    <scope>NUCLEOTIDE SEQUENCE [LARGE SCALE GENOMIC DNA]</scope>
    <source>
        <strain evidence="4 5">CBS 101986</strain>
    </source>
</reference>
<name>A0A8H5B3X1_9AGAR</name>
<dbReference type="Proteomes" id="UP000567179">
    <property type="component" value="Unassembled WGS sequence"/>
</dbReference>
<dbReference type="EMBL" id="JAACJJ010000042">
    <property type="protein sequence ID" value="KAF5316279.1"/>
    <property type="molecule type" value="Genomic_DNA"/>
</dbReference>